<accession>F5Y044</accession>
<proteinExistence type="predicted"/>
<dbReference type="PANTHER" id="PTHR30632:SF11">
    <property type="entry name" value="BLR4797 PROTEIN"/>
    <property type="match status" value="1"/>
</dbReference>
<dbReference type="PANTHER" id="PTHR30632">
    <property type="entry name" value="MOLYBDATE-BINDING PERIPLASMIC PROTEIN"/>
    <property type="match status" value="1"/>
</dbReference>
<evidence type="ECO:0000313" key="1">
    <source>
        <dbReference type="EMBL" id="AEG94593.1"/>
    </source>
</evidence>
<dbReference type="Proteomes" id="UP000008385">
    <property type="component" value="Chromosome"/>
</dbReference>
<dbReference type="HOGENOM" id="CLU_1183204_0_0_4"/>
<gene>
    <name evidence="1" type="ordered locus">Rta_34800</name>
</gene>
<dbReference type="InterPro" id="IPR050682">
    <property type="entry name" value="ModA/WtpA"/>
</dbReference>
<protein>
    <submittedName>
        <fullName evidence="1">Periplasmic component of an ABC type molybdate transport system-like protein</fullName>
    </submittedName>
</protein>
<organism evidence="1 2">
    <name type="scientific">Ramlibacter tataouinensis (strain ATCC BAA-407 / DSM 14655 / LMG 21543 / TTB310)</name>
    <dbReference type="NCBI Taxonomy" id="365046"/>
    <lineage>
        <taxon>Bacteria</taxon>
        <taxon>Pseudomonadati</taxon>
        <taxon>Pseudomonadota</taxon>
        <taxon>Betaproteobacteria</taxon>
        <taxon>Burkholderiales</taxon>
        <taxon>Comamonadaceae</taxon>
        <taxon>Ramlibacter</taxon>
    </lineage>
</organism>
<dbReference type="SUPFAM" id="SSF53850">
    <property type="entry name" value="Periplasmic binding protein-like II"/>
    <property type="match status" value="1"/>
</dbReference>
<sequence length="233" mass="23816">MAALNILSGGAAQALVGRMQPAFTAQAGMDIAGTFGAVGAMRDKLTAGEPCDVVILTEALVHELAQQGWVDGGSARPLGVVRTGVAVRSGEPHPEVARADALAAALRQASGIYLPDPLKATAGIHFMKVLRALGLDQSLAQRLRAFPNGNTAMREMAQADAAGAIGCTQVTEILFTPGVELVGLLPPEFELATVYTAAVCSRAAAADQARALVELLAGPQARAARAEVGIEAA</sequence>
<name>F5Y044_RAMTT</name>
<dbReference type="AlphaFoldDB" id="F5Y044"/>
<reference evidence="1 2" key="2">
    <citation type="journal article" date="2011" name="PLoS ONE">
        <title>The Cyst-Dividing Bacterium Ramlibacter tataouinensis TTB310 Genome Reveals a Well-Stocked Toolbox for Adaptation to a Desert Environment.</title>
        <authorList>
            <person name="De Luca G."/>
            <person name="Barakat M."/>
            <person name="Ortet P."/>
            <person name="Fochesato S."/>
            <person name="Jourlin-Castelli C."/>
            <person name="Ansaldi M."/>
            <person name="Py B."/>
            <person name="Fichant G."/>
            <person name="Coutinho P.M."/>
            <person name="Voulhoux R."/>
            <person name="Bastien O."/>
            <person name="Marechal E."/>
            <person name="Henrissat B."/>
            <person name="Quentin Y."/>
            <person name="Noirot P."/>
            <person name="Filloux A."/>
            <person name="Mejean V."/>
            <person name="Dubow M.S."/>
            <person name="Barras F."/>
            <person name="Barbe V."/>
            <person name="Weissenbach J."/>
            <person name="Mihalcescu I."/>
            <person name="Vermeglio A."/>
            <person name="Achouak W."/>
            <person name="Heulin T."/>
        </authorList>
    </citation>
    <scope>NUCLEOTIDE SEQUENCE [LARGE SCALE GENOMIC DNA]</scope>
    <source>
        <strain evidence="2">ATCC BAA-407 / DSM 14655 / LMG 21543 / TTB310</strain>
    </source>
</reference>
<reference evidence="2" key="1">
    <citation type="submission" date="2006-01" db="EMBL/GenBank/DDBJ databases">
        <title>Genome of the cyst-dividing bacterium Ramlibacter tataouinensis.</title>
        <authorList>
            <person name="Barakat M."/>
            <person name="Ortet P."/>
            <person name="De Luca G."/>
            <person name="Jourlin-Castelli C."/>
            <person name="Ansaldi M."/>
            <person name="Py B."/>
            <person name="Fichant G."/>
            <person name="Coutinho P."/>
            <person name="Voulhoux R."/>
            <person name="Bastien O."/>
            <person name="Roy S."/>
            <person name="Marechal E."/>
            <person name="Henrissat B."/>
            <person name="Quentin Y."/>
            <person name="Noirot P."/>
            <person name="Filloux A."/>
            <person name="Mejean V."/>
            <person name="DuBow M."/>
            <person name="Barras F."/>
            <person name="Heulin T."/>
        </authorList>
    </citation>
    <scope>NUCLEOTIDE SEQUENCE [LARGE SCALE GENOMIC DNA]</scope>
    <source>
        <strain evidence="2">ATCC BAA-407 / DSM 14655 / LMG 21543 / TTB310</strain>
    </source>
</reference>
<dbReference type="EMBL" id="CP000245">
    <property type="protein sequence ID" value="AEG94593.1"/>
    <property type="molecule type" value="Genomic_DNA"/>
</dbReference>
<dbReference type="STRING" id="365046.Rta_34800"/>
<dbReference type="GO" id="GO:0015689">
    <property type="term" value="P:molybdate ion transport"/>
    <property type="evidence" value="ECO:0007669"/>
    <property type="project" value="TreeGrafter"/>
</dbReference>
<dbReference type="OrthoDB" id="8902433at2"/>
<keyword evidence="2" id="KW-1185">Reference proteome</keyword>
<dbReference type="GO" id="GO:0030973">
    <property type="term" value="F:molybdate ion binding"/>
    <property type="evidence" value="ECO:0007669"/>
    <property type="project" value="TreeGrafter"/>
</dbReference>
<dbReference type="KEGG" id="rta:Rta_34800"/>
<dbReference type="Gene3D" id="3.40.190.10">
    <property type="entry name" value="Periplasmic binding protein-like II"/>
    <property type="match status" value="2"/>
</dbReference>
<dbReference type="Pfam" id="PF13531">
    <property type="entry name" value="SBP_bac_11"/>
    <property type="match status" value="1"/>
</dbReference>
<dbReference type="eggNOG" id="COG0725">
    <property type="taxonomic scope" value="Bacteria"/>
</dbReference>
<dbReference type="RefSeq" id="WP_013902824.1">
    <property type="nucleotide sequence ID" value="NC_015677.1"/>
</dbReference>
<evidence type="ECO:0000313" key="2">
    <source>
        <dbReference type="Proteomes" id="UP000008385"/>
    </source>
</evidence>